<dbReference type="EMBL" id="CP120682">
    <property type="protein sequence ID" value="WKN37983.1"/>
    <property type="molecule type" value="Genomic_DNA"/>
</dbReference>
<accession>A0AA49GR40</accession>
<sequence>MEEQSSLSQQLLNMYHSLLDTNAISSQNAIVVENMIEKYKRQSALKPVILTWQEKEADR</sequence>
<evidence type="ECO:0000313" key="1">
    <source>
        <dbReference type="EMBL" id="WKN37983.1"/>
    </source>
</evidence>
<organism evidence="1">
    <name type="scientific">Roseihalotalea indica</name>
    <dbReference type="NCBI Taxonomy" id="2867963"/>
    <lineage>
        <taxon>Bacteria</taxon>
        <taxon>Pseudomonadati</taxon>
        <taxon>Bacteroidota</taxon>
        <taxon>Cytophagia</taxon>
        <taxon>Cytophagales</taxon>
        <taxon>Catalimonadaceae</taxon>
        <taxon>Roseihalotalea</taxon>
    </lineage>
</organism>
<dbReference type="AlphaFoldDB" id="A0AA49GR40"/>
<protein>
    <submittedName>
        <fullName evidence="1">Uncharacterized protein</fullName>
    </submittedName>
</protein>
<proteinExistence type="predicted"/>
<reference evidence="1" key="1">
    <citation type="journal article" date="2023" name="Comput. Struct. Biotechnol. J.">
        <title>Discovery of a novel marine Bacteroidetes with a rich repertoire of carbohydrate-active enzymes.</title>
        <authorList>
            <person name="Chen B."/>
            <person name="Liu G."/>
            <person name="Chen Q."/>
            <person name="Wang H."/>
            <person name="Liu L."/>
            <person name="Tang K."/>
        </authorList>
    </citation>
    <scope>NUCLEOTIDE SEQUENCE</scope>
    <source>
        <strain evidence="1">TK19036</strain>
    </source>
</reference>
<gene>
    <name evidence="1" type="ORF">K4G66_04580</name>
</gene>
<reference evidence="1" key="2">
    <citation type="journal article" date="2024" name="Antonie Van Leeuwenhoek">
        <title>Roseihalotalea indica gen. nov., sp. nov., a halophilic Bacteroidetes from mesopelagic Southwest Indian Ocean with higher carbohydrate metabolic potential.</title>
        <authorList>
            <person name="Chen B."/>
            <person name="Zhang M."/>
            <person name="Lin D."/>
            <person name="Ye J."/>
            <person name="Tang K."/>
        </authorList>
    </citation>
    <scope>NUCLEOTIDE SEQUENCE</scope>
    <source>
        <strain evidence="1">TK19036</strain>
    </source>
</reference>
<name>A0AA49GR40_9BACT</name>